<organism evidence="2 3">
    <name type="scientific">Companilactobacillus versmoldensis DSM 14857 = KCTC 3814</name>
    <dbReference type="NCBI Taxonomy" id="1423815"/>
    <lineage>
        <taxon>Bacteria</taxon>
        <taxon>Bacillati</taxon>
        <taxon>Bacillota</taxon>
        <taxon>Bacilli</taxon>
        <taxon>Lactobacillales</taxon>
        <taxon>Lactobacillaceae</taxon>
        <taxon>Companilactobacillus</taxon>
    </lineage>
</organism>
<dbReference type="PANTHER" id="PTHR47129:SF1">
    <property type="entry name" value="NMRA-LIKE DOMAIN-CONTAINING PROTEIN"/>
    <property type="match status" value="1"/>
</dbReference>
<proteinExistence type="predicted"/>
<sequence>MLYIEAKDNKGEIFMNILVTGATGDYGSHALAYLKKFAPNDNLFALARSKEKAQSIKQDGVTVRLGDFSDKTSMVEALKDIDRLLFVSVPTPGIQKNVVDAAKEDNVKFIAYTSIFAPEYSQFGLEQNHSETEQWIKDSGIPYTFLRNSWYLEVNQAMFEYAQKTGKFPYFAGNGKIALTYKKDYAEAGARAVASGKFGPVLNLSSQPLTYRELGLATQEALGKSIDIEETSESDFNKDLASAGISSTWATIADTYQKYTKNGNNGQESATTADFEKALGHPITKLSDAIKDILN</sequence>
<evidence type="ECO:0000313" key="3">
    <source>
        <dbReference type="Proteomes" id="UP000051647"/>
    </source>
</evidence>
<dbReference type="SUPFAM" id="SSF51735">
    <property type="entry name" value="NAD(P)-binding Rossmann-fold domains"/>
    <property type="match status" value="1"/>
</dbReference>
<accession>A0A0R1SKQ0</accession>
<evidence type="ECO:0000313" key="2">
    <source>
        <dbReference type="EMBL" id="KRL66853.1"/>
    </source>
</evidence>
<dbReference type="Proteomes" id="UP000051647">
    <property type="component" value="Unassembled WGS sequence"/>
</dbReference>
<dbReference type="InterPro" id="IPR036291">
    <property type="entry name" value="NAD(P)-bd_dom_sf"/>
</dbReference>
<comment type="caution">
    <text evidence="2">The sequence shown here is derived from an EMBL/GenBank/DDBJ whole genome shotgun (WGS) entry which is preliminary data.</text>
</comment>
<gene>
    <name evidence="2" type="ORF">FC27_GL000299</name>
</gene>
<dbReference type="Gene3D" id="3.90.25.10">
    <property type="entry name" value="UDP-galactose 4-epimerase, domain 1"/>
    <property type="match status" value="1"/>
</dbReference>
<name>A0A0R1SKQ0_9LACO</name>
<dbReference type="AlphaFoldDB" id="A0A0R1SKQ0"/>
<dbReference type="EMBL" id="AZFA01000010">
    <property type="protein sequence ID" value="KRL66853.1"/>
    <property type="molecule type" value="Genomic_DNA"/>
</dbReference>
<protein>
    <recommendedName>
        <fullName evidence="1">NAD(P)-binding domain-containing protein</fullName>
    </recommendedName>
</protein>
<dbReference type="PATRIC" id="fig|1423815.3.peg.304"/>
<dbReference type="InterPro" id="IPR016040">
    <property type="entry name" value="NAD(P)-bd_dom"/>
</dbReference>
<dbReference type="STRING" id="1423815.FC27_GL000299"/>
<keyword evidence="3" id="KW-1185">Reference proteome</keyword>
<dbReference type="Pfam" id="PF13460">
    <property type="entry name" value="NAD_binding_10"/>
    <property type="match status" value="1"/>
</dbReference>
<dbReference type="PANTHER" id="PTHR47129">
    <property type="entry name" value="QUINONE OXIDOREDUCTASE 2"/>
    <property type="match status" value="1"/>
</dbReference>
<evidence type="ECO:0000259" key="1">
    <source>
        <dbReference type="Pfam" id="PF13460"/>
    </source>
</evidence>
<dbReference type="eggNOG" id="COG0702">
    <property type="taxonomic scope" value="Bacteria"/>
</dbReference>
<dbReference type="InterPro" id="IPR052718">
    <property type="entry name" value="NmrA-type_oxidoreductase"/>
</dbReference>
<dbReference type="Gene3D" id="3.40.50.720">
    <property type="entry name" value="NAD(P)-binding Rossmann-like Domain"/>
    <property type="match status" value="1"/>
</dbReference>
<reference evidence="2 3" key="1">
    <citation type="journal article" date="2015" name="Genome Announc.">
        <title>Expanding the biotechnology potential of lactobacilli through comparative genomics of 213 strains and associated genera.</title>
        <authorList>
            <person name="Sun Z."/>
            <person name="Harris H.M."/>
            <person name="McCann A."/>
            <person name="Guo C."/>
            <person name="Argimon S."/>
            <person name="Zhang W."/>
            <person name="Yang X."/>
            <person name="Jeffery I.B."/>
            <person name="Cooney J.C."/>
            <person name="Kagawa T.F."/>
            <person name="Liu W."/>
            <person name="Song Y."/>
            <person name="Salvetti E."/>
            <person name="Wrobel A."/>
            <person name="Rasinkangas P."/>
            <person name="Parkhill J."/>
            <person name="Rea M.C."/>
            <person name="O'Sullivan O."/>
            <person name="Ritari J."/>
            <person name="Douillard F.P."/>
            <person name="Paul Ross R."/>
            <person name="Yang R."/>
            <person name="Briner A.E."/>
            <person name="Felis G.E."/>
            <person name="de Vos W.M."/>
            <person name="Barrangou R."/>
            <person name="Klaenhammer T.R."/>
            <person name="Caufield P.W."/>
            <person name="Cui Y."/>
            <person name="Zhang H."/>
            <person name="O'Toole P.W."/>
        </authorList>
    </citation>
    <scope>NUCLEOTIDE SEQUENCE [LARGE SCALE GENOMIC DNA]</scope>
    <source>
        <strain evidence="2 3">DSM 14857</strain>
    </source>
</reference>
<feature type="domain" description="NAD(P)-binding" evidence="1">
    <location>
        <begin position="21"/>
        <end position="164"/>
    </location>
</feature>